<feature type="region of interest" description="Disordered" evidence="11">
    <location>
        <begin position="854"/>
        <end position="894"/>
    </location>
</feature>
<dbReference type="SMART" id="SM00036">
    <property type="entry name" value="CNH"/>
    <property type="match status" value="1"/>
</dbReference>
<evidence type="ECO:0000259" key="13">
    <source>
        <dbReference type="PROSITE" id="PS50219"/>
    </source>
</evidence>
<dbReference type="SMART" id="SM00220">
    <property type="entry name" value="S_TKc"/>
    <property type="match status" value="1"/>
</dbReference>
<dbReference type="PROSITE" id="PS00108">
    <property type="entry name" value="PROTEIN_KINASE_ST"/>
    <property type="match status" value="1"/>
</dbReference>
<dbReference type="Gene3D" id="3.30.200.20">
    <property type="entry name" value="Phosphorylase Kinase, domain 1"/>
    <property type="match status" value="1"/>
</dbReference>
<keyword evidence="5 10" id="KW-0547">Nucleotide-binding</keyword>
<dbReference type="InterPro" id="IPR011009">
    <property type="entry name" value="Kinase-like_dom_sf"/>
</dbReference>
<keyword evidence="14" id="KW-1185">Reference proteome</keyword>
<dbReference type="PROSITE" id="PS00107">
    <property type="entry name" value="PROTEIN_KINASE_ATP"/>
    <property type="match status" value="1"/>
</dbReference>
<dbReference type="GO" id="GO:0005829">
    <property type="term" value="C:cytosol"/>
    <property type="evidence" value="ECO:0007669"/>
    <property type="project" value="TreeGrafter"/>
</dbReference>
<comment type="catalytic activity">
    <reaction evidence="9">
        <text>L-seryl-[protein] + ATP = O-phospho-L-seryl-[protein] + ADP + H(+)</text>
        <dbReference type="Rhea" id="RHEA:17989"/>
        <dbReference type="Rhea" id="RHEA-COMP:9863"/>
        <dbReference type="Rhea" id="RHEA-COMP:11604"/>
        <dbReference type="ChEBI" id="CHEBI:15378"/>
        <dbReference type="ChEBI" id="CHEBI:29999"/>
        <dbReference type="ChEBI" id="CHEBI:30616"/>
        <dbReference type="ChEBI" id="CHEBI:83421"/>
        <dbReference type="ChEBI" id="CHEBI:456216"/>
        <dbReference type="EC" id="2.7.11.1"/>
    </reaction>
</comment>
<dbReference type="InterPro" id="IPR017441">
    <property type="entry name" value="Protein_kinase_ATP_BS"/>
</dbReference>
<protein>
    <recommendedName>
        <fullName evidence="2">non-specific serine/threonine protein kinase</fullName>
        <ecNumber evidence="2">2.7.11.1</ecNumber>
    </recommendedName>
</protein>
<dbReference type="CDD" id="cd06636">
    <property type="entry name" value="STKc_MAP4K4_6_N"/>
    <property type="match status" value="1"/>
</dbReference>
<dbReference type="Pfam" id="PF00780">
    <property type="entry name" value="CNH"/>
    <property type="match status" value="1"/>
</dbReference>
<dbReference type="EC" id="2.7.11.1" evidence="2"/>
<feature type="region of interest" description="Disordered" evidence="11">
    <location>
        <begin position="301"/>
        <end position="347"/>
    </location>
</feature>
<dbReference type="InterPro" id="IPR051700">
    <property type="entry name" value="STE20_Ser-Thr_kinase"/>
</dbReference>
<dbReference type="Proteomes" id="UP000245320">
    <property type="component" value="Chromosome 20"/>
</dbReference>
<feature type="region of interest" description="Disordered" evidence="11">
    <location>
        <begin position="363"/>
        <end position="383"/>
    </location>
</feature>
<dbReference type="GeneID" id="101319133"/>
<evidence type="ECO:0000256" key="3">
    <source>
        <dbReference type="ARBA" id="ARBA00022527"/>
    </source>
</evidence>
<evidence type="ECO:0000313" key="15">
    <source>
        <dbReference type="RefSeq" id="XP_033704277.1"/>
    </source>
</evidence>
<accession>A0A6J3QPV2</accession>
<keyword evidence="3" id="KW-0723">Serine/threonine-protein kinase</keyword>
<dbReference type="Pfam" id="PF00069">
    <property type="entry name" value="Pkinase"/>
    <property type="match status" value="1"/>
</dbReference>
<feature type="domain" description="CNH" evidence="13">
    <location>
        <begin position="971"/>
        <end position="1258"/>
    </location>
</feature>
<feature type="compositionally biased region" description="Acidic residues" evidence="11">
    <location>
        <begin position="780"/>
        <end position="793"/>
    </location>
</feature>
<comment type="similarity">
    <text evidence="1">Belongs to the protein kinase superfamily. STE Ser/Thr protein kinase family. STE20 subfamily.</text>
</comment>
<keyword evidence="4" id="KW-0808">Transferase</keyword>
<dbReference type="RefSeq" id="XP_033704277.1">
    <property type="nucleotide sequence ID" value="XM_033848386.1"/>
</dbReference>
<evidence type="ECO:0000256" key="1">
    <source>
        <dbReference type="ARBA" id="ARBA00008874"/>
    </source>
</evidence>
<feature type="compositionally biased region" description="Acidic residues" evidence="11">
    <location>
        <begin position="317"/>
        <end position="333"/>
    </location>
</feature>
<dbReference type="Gene3D" id="1.10.510.10">
    <property type="entry name" value="Transferase(Phosphotransferase) domain 1"/>
    <property type="match status" value="1"/>
</dbReference>
<keyword evidence="6" id="KW-0418">Kinase</keyword>
<feature type="binding site" evidence="10">
    <location>
        <position position="54"/>
    </location>
    <ligand>
        <name>ATP</name>
        <dbReference type="ChEBI" id="CHEBI:30616"/>
    </ligand>
</feature>
<evidence type="ECO:0000256" key="11">
    <source>
        <dbReference type="SAM" id="MobiDB-lite"/>
    </source>
</evidence>
<evidence type="ECO:0000256" key="7">
    <source>
        <dbReference type="ARBA" id="ARBA00022840"/>
    </source>
</evidence>
<sequence length="1284" mass="144473">MGDPAPARSLDDIDLSALRDPAGIFELVEVVGNGTYGQVYKGRHVKTGQLAAIKVMDVTEDEEEEIKQEINMLKKYSHHRNIATYYGAFIKKSPPGNDDQLWLVMEFCGAGSVTDLVKNTKGNALKEDCIAYICREILRGLAHLHAHKVIHRDIKGQNVLLTENAEVKLVDFGVSAQLDRTVGRRNTFIGTPYWMAPEVIACDENPDATYDYRSDIWSLGITAIEMAEGAPPLCDMHPMRALFLIPRNPPPRLKSKKWSKKFIDFIDTCLIKTYLSRPPTEQLLKFPFIRDQPTERQVRIQLKDHIDRSRKKRGEKEETEYEYSGSEEEDDSHGEEGEPSSIMNVPGESTLRREFLRLQQENKSNSEALKQQQQLQQQQQRDPEAHIKHLLHQRQRRIEEQKEERRRVEEQQRREREQRKLQEKEQQRRREDMQALRREEERRQAEREQEYKRKQLEEQRQSERLQRQLQQEHAYLKSLQQQQQQILPGDRKPLYHYGRGINPADKPAWAREVEERTRMNKQQNSPLAKTKPGSTGPEPPVPQASPGPPGPLSQTPPMQRPVEPQEGPHKSLVAHRVPLKPYAAPVPRSQSLQDQPTRNLAAFPASHDPDPAVPAPTATPSARGGVVRQNSDPTSEGPGPSPNPPAWVRPDNEAPPKVPQRTSSIATALNTSGAGGSRPAQAVRASNPDLRRSDPGWERSDSVLPASHGHLPQAGSLERNRVGASKLDSSPVLSPGSKAKPDDHRSRPGRPADFVLLKERTLDEAPRPPKKAMDYSSSSEEVESSEDDEEESNGEPSEGSRDTPGGRSDGDTDSVSTMVVHDVEEIAGTQTPYGGGTMVVQRTPEEERSLLHADSNGYTNLPDVVQPSHSPTESSKGQSPPLKDGGSDYQSRGLVKAPGKSSFTMFVDLGIYQPGGSGDTIPITALVGGEGSRLDQLQYDVRKGSVVNVNPTNTRAHSETPEIRKYKKRFNSEILCAALWGVNLLVGTENGLMLLDRSGQGKVYGLIGRRRFQQMDVLEGLNLLITISGKRNKLRVYYLSWLRNKILHNDPEVEKKQGWTTVGDMEGCGHYRVVKYERIKFLVIALKNSVEVYAWAPKPYHKFMAFKSFADLPHRPLLVDLTVEEGQRLKVIYGSSAGFHAVDVDSGNSYDIYIPVHIQSQITPHAIIFLPNTDGMEMLLCYEDEGVYVNTYGRIIKDVVLQWGEMPTSVAYICSNQIMGWGEKAIEIRSVETGHLDGVFMHKRAQRLKFLCERNDKVFFASVRSGGSSQVYFMTLNRNCIMNW</sequence>
<evidence type="ECO:0000256" key="6">
    <source>
        <dbReference type="ARBA" id="ARBA00022777"/>
    </source>
</evidence>
<feature type="compositionally biased region" description="Low complexity" evidence="11">
    <location>
        <begin position="371"/>
        <end position="380"/>
    </location>
</feature>
<organism evidence="14 15">
    <name type="scientific">Tursiops truncatus</name>
    <name type="common">Atlantic bottle-nosed dolphin</name>
    <name type="synonym">Delphinus truncatus</name>
    <dbReference type="NCBI Taxonomy" id="9739"/>
    <lineage>
        <taxon>Eukaryota</taxon>
        <taxon>Metazoa</taxon>
        <taxon>Chordata</taxon>
        <taxon>Craniata</taxon>
        <taxon>Vertebrata</taxon>
        <taxon>Euteleostomi</taxon>
        <taxon>Mammalia</taxon>
        <taxon>Eutheria</taxon>
        <taxon>Laurasiatheria</taxon>
        <taxon>Artiodactyla</taxon>
        <taxon>Whippomorpha</taxon>
        <taxon>Cetacea</taxon>
        <taxon>Odontoceti</taxon>
        <taxon>Delphinidae</taxon>
        <taxon>Tursiops</taxon>
    </lineage>
</organism>
<dbReference type="GO" id="GO:0004674">
    <property type="term" value="F:protein serine/threonine kinase activity"/>
    <property type="evidence" value="ECO:0007669"/>
    <property type="project" value="UniProtKB-KW"/>
</dbReference>
<reference evidence="15" key="1">
    <citation type="submission" date="2025-08" db="UniProtKB">
        <authorList>
            <consortium name="RefSeq"/>
        </authorList>
    </citation>
    <scope>IDENTIFICATION</scope>
    <source>
        <tissue evidence="15">Spleen</tissue>
    </source>
</reference>
<dbReference type="GO" id="GO:0005524">
    <property type="term" value="F:ATP binding"/>
    <property type="evidence" value="ECO:0007669"/>
    <property type="project" value="UniProtKB-UniRule"/>
</dbReference>
<feature type="region of interest" description="Disordered" evidence="11">
    <location>
        <begin position="395"/>
        <end position="838"/>
    </location>
</feature>
<dbReference type="FunFam" id="1.10.510.10:FF:000003">
    <property type="entry name" value="TRAF2 and NCK-interacting protein kinase isoform 4"/>
    <property type="match status" value="1"/>
</dbReference>
<dbReference type="FunFam" id="3.30.200.20:FF:000006">
    <property type="entry name" value="TRAF2 and NCK-interacting protein kinase isoform 4"/>
    <property type="match status" value="1"/>
</dbReference>
<dbReference type="PANTHER" id="PTHR47096">
    <property type="entry name" value="MISSHAPEN LIKE KINASE 1"/>
    <property type="match status" value="1"/>
</dbReference>
<dbReference type="PANTHER" id="PTHR47096:SF1">
    <property type="entry name" value="MISSHAPEN LIKE KINASE 1"/>
    <property type="match status" value="1"/>
</dbReference>
<feature type="compositionally biased region" description="Basic and acidic residues" evidence="11">
    <location>
        <begin position="508"/>
        <end position="518"/>
    </location>
</feature>
<feature type="compositionally biased region" description="Polar residues" evidence="11">
    <location>
        <begin position="660"/>
        <end position="672"/>
    </location>
</feature>
<gene>
    <name evidence="15" type="primary">MINK1</name>
</gene>
<dbReference type="CTD" id="50488"/>
<dbReference type="SUPFAM" id="SSF56112">
    <property type="entry name" value="Protein kinase-like (PK-like)"/>
    <property type="match status" value="1"/>
</dbReference>
<feature type="compositionally biased region" description="Pro residues" evidence="11">
    <location>
        <begin position="537"/>
        <end position="551"/>
    </location>
</feature>
<feature type="compositionally biased region" description="Basic and acidic residues" evidence="11">
    <location>
        <begin position="396"/>
        <end position="466"/>
    </location>
</feature>
<feature type="compositionally biased region" description="Basic and acidic residues" evidence="11">
    <location>
        <begin position="689"/>
        <end position="701"/>
    </location>
</feature>
<keyword evidence="7 10" id="KW-0067">ATP-binding</keyword>
<dbReference type="InterPro" id="IPR000719">
    <property type="entry name" value="Prot_kinase_dom"/>
</dbReference>
<evidence type="ECO:0000256" key="8">
    <source>
        <dbReference type="ARBA" id="ARBA00047899"/>
    </source>
</evidence>
<evidence type="ECO:0000256" key="10">
    <source>
        <dbReference type="PROSITE-ProRule" id="PRU10141"/>
    </source>
</evidence>
<feature type="compositionally biased region" description="Basic and acidic residues" evidence="11">
    <location>
        <begin position="756"/>
        <end position="773"/>
    </location>
</feature>
<proteinExistence type="inferred from homology"/>
<evidence type="ECO:0000256" key="9">
    <source>
        <dbReference type="ARBA" id="ARBA00048679"/>
    </source>
</evidence>
<name>A0A6J3QPV2_TURTR</name>
<evidence type="ECO:0000313" key="14">
    <source>
        <dbReference type="Proteomes" id="UP000245320"/>
    </source>
</evidence>
<evidence type="ECO:0000256" key="4">
    <source>
        <dbReference type="ARBA" id="ARBA00022679"/>
    </source>
</evidence>
<dbReference type="InterPro" id="IPR008271">
    <property type="entry name" value="Ser/Thr_kinase_AS"/>
</dbReference>
<dbReference type="PROSITE" id="PS50219">
    <property type="entry name" value="CNH"/>
    <property type="match status" value="1"/>
</dbReference>
<feature type="compositionally biased region" description="Polar residues" evidence="11">
    <location>
        <begin position="588"/>
        <end position="598"/>
    </location>
</feature>
<evidence type="ECO:0000256" key="2">
    <source>
        <dbReference type="ARBA" id="ARBA00012513"/>
    </source>
</evidence>
<dbReference type="InterPro" id="IPR001180">
    <property type="entry name" value="CNH_dom"/>
</dbReference>
<feature type="domain" description="Protein kinase" evidence="12">
    <location>
        <begin position="25"/>
        <end position="289"/>
    </location>
</feature>
<dbReference type="PROSITE" id="PS50011">
    <property type="entry name" value="PROTEIN_KINASE_DOM"/>
    <property type="match status" value="1"/>
</dbReference>
<comment type="catalytic activity">
    <reaction evidence="8">
        <text>L-threonyl-[protein] + ATP = O-phospho-L-threonyl-[protein] + ADP + H(+)</text>
        <dbReference type="Rhea" id="RHEA:46608"/>
        <dbReference type="Rhea" id="RHEA-COMP:11060"/>
        <dbReference type="Rhea" id="RHEA-COMP:11605"/>
        <dbReference type="ChEBI" id="CHEBI:15378"/>
        <dbReference type="ChEBI" id="CHEBI:30013"/>
        <dbReference type="ChEBI" id="CHEBI:30616"/>
        <dbReference type="ChEBI" id="CHEBI:61977"/>
        <dbReference type="ChEBI" id="CHEBI:456216"/>
        <dbReference type="EC" id="2.7.11.1"/>
    </reaction>
</comment>
<evidence type="ECO:0000256" key="5">
    <source>
        <dbReference type="ARBA" id="ARBA00022741"/>
    </source>
</evidence>
<feature type="compositionally biased region" description="Polar residues" evidence="11">
    <location>
        <begin position="867"/>
        <end position="878"/>
    </location>
</feature>
<evidence type="ECO:0000259" key="12">
    <source>
        <dbReference type="PROSITE" id="PS50011"/>
    </source>
</evidence>